<protein>
    <submittedName>
        <fullName evidence="2">PmeII family type II restriction endonuclease</fullName>
    </submittedName>
</protein>
<evidence type="ECO:0000313" key="3">
    <source>
        <dbReference type="Proteomes" id="UP001303211"/>
    </source>
</evidence>
<keyword evidence="2" id="KW-0540">Nuclease</keyword>
<dbReference type="EMBL" id="CP136921">
    <property type="protein sequence ID" value="WOO31560.1"/>
    <property type="molecule type" value="Genomic_DNA"/>
</dbReference>
<keyword evidence="2" id="KW-0378">Hydrolase</keyword>
<dbReference type="InterPro" id="IPR032793">
    <property type="entry name" value="RE_EcoO109IR"/>
</dbReference>
<gene>
    <name evidence="2" type="ORF">P4826_14240</name>
</gene>
<accession>A0ABZ0IZZ5</accession>
<keyword evidence="3" id="KW-1185">Reference proteome</keyword>
<sequence>MIPEAVLNEKIGALLLTLYSKRLSALDALTLSDLLKKNPYLYRALGVSRPVEFIEQSLLARISSSDETIFGNDFFEPLAFFSAQQAHAGGANVSVGAGAGQDFAIETAREYLAIAVKSGTNIFNSQSEKGQSAEFLQLQARLKKLGKMFRPIIGYGYGRKAAPKIANPVERLAGQRFWELLTGEPDFYLRISRSMETWASEHSAIFKQALATKQDALLRAFMIDFVAPSGHINWDAVVAFNSCATAPRRTRTKVSVTSKGASS</sequence>
<name>A0ABZ0IZZ5_9BURK</name>
<proteinExistence type="predicted"/>
<dbReference type="RefSeq" id="WP_317701039.1">
    <property type="nucleotide sequence ID" value="NZ_CP136921.1"/>
</dbReference>
<dbReference type="Pfam" id="PF14511">
    <property type="entry name" value="RE_EcoO109I"/>
    <property type="match status" value="1"/>
</dbReference>
<organism evidence="2 3">
    <name type="scientific">Diaphorobacter limosus</name>
    <dbReference type="NCBI Taxonomy" id="3036128"/>
    <lineage>
        <taxon>Bacteria</taxon>
        <taxon>Pseudomonadati</taxon>
        <taxon>Pseudomonadota</taxon>
        <taxon>Betaproteobacteria</taxon>
        <taxon>Burkholderiales</taxon>
        <taxon>Comamonadaceae</taxon>
        <taxon>Diaphorobacter</taxon>
    </lineage>
</organism>
<dbReference type="SUPFAM" id="SSF52980">
    <property type="entry name" value="Restriction endonuclease-like"/>
    <property type="match status" value="1"/>
</dbReference>
<dbReference type="InterPro" id="IPR011335">
    <property type="entry name" value="Restrct_endonuc-II-like"/>
</dbReference>
<reference evidence="2 3" key="1">
    <citation type="submission" date="2023-03" db="EMBL/GenBank/DDBJ databases">
        <title>Diaphorobacter basophil sp. nov., isolated from a sewage-treatment plant.</title>
        <authorList>
            <person name="Yang K."/>
        </authorList>
    </citation>
    <scope>NUCLEOTIDE SEQUENCE [LARGE SCALE GENOMIC DNA]</scope>
    <source>
        <strain evidence="2 3">Y-1</strain>
    </source>
</reference>
<evidence type="ECO:0000313" key="2">
    <source>
        <dbReference type="EMBL" id="WOO31560.1"/>
    </source>
</evidence>
<dbReference type="GO" id="GO:0004519">
    <property type="term" value="F:endonuclease activity"/>
    <property type="evidence" value="ECO:0007669"/>
    <property type="project" value="UniProtKB-KW"/>
</dbReference>
<dbReference type="CDD" id="cd22345">
    <property type="entry name" value="PDDEXK_nuclease"/>
    <property type="match status" value="1"/>
</dbReference>
<feature type="domain" description="Type II restriction endonuclease EcoO109IR" evidence="1">
    <location>
        <begin position="14"/>
        <end position="201"/>
    </location>
</feature>
<dbReference type="Proteomes" id="UP001303211">
    <property type="component" value="Chromosome"/>
</dbReference>
<evidence type="ECO:0000259" key="1">
    <source>
        <dbReference type="Pfam" id="PF14511"/>
    </source>
</evidence>
<keyword evidence="2" id="KW-0255">Endonuclease</keyword>